<dbReference type="Proteomes" id="UP000786811">
    <property type="component" value="Unassembled WGS sequence"/>
</dbReference>
<dbReference type="PROSITE" id="PS50016">
    <property type="entry name" value="ZF_PHD_2"/>
    <property type="match status" value="1"/>
</dbReference>
<keyword evidence="2 4" id="KW-0863">Zinc-finger</keyword>
<dbReference type="InterPro" id="IPR011011">
    <property type="entry name" value="Znf_FYVE_PHD"/>
</dbReference>
<keyword evidence="8" id="KW-1185">Reference proteome</keyword>
<evidence type="ECO:0000313" key="7">
    <source>
        <dbReference type="EMBL" id="CAG5075205.1"/>
    </source>
</evidence>
<dbReference type="Gene3D" id="3.30.40.10">
    <property type="entry name" value="Zinc/RING finger domain, C3HC4 (zinc finger)"/>
    <property type="match status" value="1"/>
</dbReference>
<gene>
    <name evidence="7" type="ORF">HICCMSTLAB_LOCUS1359</name>
</gene>
<dbReference type="OrthoDB" id="10002605at2759"/>
<evidence type="ECO:0000256" key="5">
    <source>
        <dbReference type="SAM" id="MobiDB-lite"/>
    </source>
</evidence>
<dbReference type="Pfam" id="PF21599">
    <property type="entry name" value="ZSWIM3_N"/>
    <property type="match status" value="1"/>
</dbReference>
<sequence length="426" mass="49305">MGNEQLFNVGDLFASNNEFETKLSLYEKIEKYSFTCTTGKLLKSLNNLPQEYNSALVYDERYFRCSVNPKPVTARNFKKKYPHITIIECPAILNIRTTKDKKFLRITKFMPDHDHEPDAPPRLQMYLEMVKKSVSPGGVRKKDTQTFPTQPATLAKNALEIFNEQDQDLSDNIHVLPLQETASSLEVYNDFVNPAIISEDNFNELLKKLQVNIEASTNEEEKNNKLRQVNKMLVFFNKDLIQCHFQSRDEGISSKLNDGSLKIHSGRSRRRRDKGRQLRPIGLPLRKMSSNSKTFENRKTPAQSVMFLSMIISERSLINDIVLGRKKISENDLKHLESTNISDALASTLITNDLIEKFFEPNAFVVYQKIIENKLVSNNWTCKECQRKLENNNSIECDLCLYWYHWNCVGVTEEIVTEWLCPKCLN</sequence>
<dbReference type="SUPFAM" id="SSF57903">
    <property type="entry name" value="FYVE/PHD zinc finger"/>
    <property type="match status" value="1"/>
</dbReference>
<dbReference type="GO" id="GO:0003743">
    <property type="term" value="F:translation initiation factor activity"/>
    <property type="evidence" value="ECO:0007669"/>
    <property type="project" value="UniProtKB-KW"/>
</dbReference>
<organism evidence="7 8">
    <name type="scientific">Cotesia congregata</name>
    <name type="common">Parasitoid wasp</name>
    <name type="synonym">Apanteles congregatus</name>
    <dbReference type="NCBI Taxonomy" id="51543"/>
    <lineage>
        <taxon>Eukaryota</taxon>
        <taxon>Metazoa</taxon>
        <taxon>Ecdysozoa</taxon>
        <taxon>Arthropoda</taxon>
        <taxon>Hexapoda</taxon>
        <taxon>Insecta</taxon>
        <taxon>Pterygota</taxon>
        <taxon>Neoptera</taxon>
        <taxon>Endopterygota</taxon>
        <taxon>Hymenoptera</taxon>
        <taxon>Apocrita</taxon>
        <taxon>Ichneumonoidea</taxon>
        <taxon>Braconidae</taxon>
        <taxon>Microgastrinae</taxon>
        <taxon>Cotesia</taxon>
    </lineage>
</organism>
<dbReference type="InterPro" id="IPR001965">
    <property type="entry name" value="Znf_PHD"/>
</dbReference>
<dbReference type="InterPro" id="IPR019786">
    <property type="entry name" value="Zinc_finger_PHD-type_CS"/>
</dbReference>
<dbReference type="EMBL" id="CAJNRD030001116">
    <property type="protein sequence ID" value="CAG5075205.1"/>
    <property type="molecule type" value="Genomic_DNA"/>
</dbReference>
<dbReference type="InterPro" id="IPR048325">
    <property type="entry name" value="ZSWIM3_N"/>
</dbReference>
<keyword evidence="3" id="KW-0862">Zinc</keyword>
<evidence type="ECO:0000313" key="8">
    <source>
        <dbReference type="Proteomes" id="UP000786811"/>
    </source>
</evidence>
<name>A0A8J2EC21_COTCN</name>
<proteinExistence type="predicted"/>
<feature type="domain" description="PHD-type" evidence="6">
    <location>
        <begin position="379"/>
        <end position="426"/>
    </location>
</feature>
<evidence type="ECO:0000256" key="3">
    <source>
        <dbReference type="ARBA" id="ARBA00022833"/>
    </source>
</evidence>
<feature type="region of interest" description="Disordered" evidence="5">
    <location>
        <begin position="260"/>
        <end position="280"/>
    </location>
</feature>
<evidence type="ECO:0000256" key="2">
    <source>
        <dbReference type="ARBA" id="ARBA00022771"/>
    </source>
</evidence>
<dbReference type="InterPro" id="IPR019787">
    <property type="entry name" value="Znf_PHD-finger"/>
</dbReference>
<dbReference type="AlphaFoldDB" id="A0A8J2EC21"/>
<evidence type="ECO:0000259" key="6">
    <source>
        <dbReference type="PROSITE" id="PS50016"/>
    </source>
</evidence>
<keyword evidence="1" id="KW-0479">Metal-binding</keyword>
<dbReference type="PROSITE" id="PS01359">
    <property type="entry name" value="ZF_PHD_1"/>
    <property type="match status" value="1"/>
</dbReference>
<evidence type="ECO:0000256" key="4">
    <source>
        <dbReference type="PROSITE-ProRule" id="PRU00146"/>
    </source>
</evidence>
<dbReference type="InterPro" id="IPR013083">
    <property type="entry name" value="Znf_RING/FYVE/PHD"/>
</dbReference>
<protein>
    <submittedName>
        <fullName evidence="7">Similar to TAF3: Transcription initiation factor TFIID subunit 3 (Homo sapiens)</fullName>
    </submittedName>
</protein>
<dbReference type="GO" id="GO:0008270">
    <property type="term" value="F:zinc ion binding"/>
    <property type="evidence" value="ECO:0007669"/>
    <property type="project" value="UniProtKB-KW"/>
</dbReference>
<accession>A0A8J2EC21</accession>
<evidence type="ECO:0000256" key="1">
    <source>
        <dbReference type="ARBA" id="ARBA00022723"/>
    </source>
</evidence>
<reference evidence="7" key="1">
    <citation type="submission" date="2021-04" db="EMBL/GenBank/DDBJ databases">
        <authorList>
            <person name="Chebbi M.A.C M."/>
        </authorList>
    </citation>
    <scope>NUCLEOTIDE SEQUENCE</scope>
</reference>
<dbReference type="SMART" id="SM00249">
    <property type="entry name" value="PHD"/>
    <property type="match status" value="1"/>
</dbReference>
<comment type="caution">
    <text evidence="7">The sequence shown here is derived from an EMBL/GenBank/DDBJ whole genome shotgun (WGS) entry which is preliminary data.</text>
</comment>
<keyword evidence="7" id="KW-0648">Protein biosynthesis</keyword>
<dbReference type="Pfam" id="PF00628">
    <property type="entry name" value="PHD"/>
    <property type="match status" value="1"/>
</dbReference>
<feature type="compositionally biased region" description="Basic residues" evidence="5">
    <location>
        <begin position="264"/>
        <end position="274"/>
    </location>
</feature>
<keyword evidence="7" id="KW-0396">Initiation factor</keyword>